<dbReference type="AlphaFoldDB" id="A0A1H6CT02"/>
<name>A0A1H6CT02_9PSEU</name>
<feature type="transmembrane region" description="Helical" evidence="1">
    <location>
        <begin position="363"/>
        <end position="383"/>
    </location>
</feature>
<dbReference type="Proteomes" id="UP000199690">
    <property type="component" value="Unassembled WGS sequence"/>
</dbReference>
<dbReference type="PANTHER" id="PTHR34473">
    <property type="entry name" value="UPF0699 TRANSMEMBRANE PROTEIN YDBS"/>
    <property type="match status" value="1"/>
</dbReference>
<accession>A0A1I1NIV9</accession>
<dbReference type="Proteomes" id="UP000236729">
    <property type="component" value="Unassembled WGS sequence"/>
</dbReference>
<evidence type="ECO:0000313" key="6">
    <source>
        <dbReference type="Proteomes" id="UP000236729"/>
    </source>
</evidence>
<feature type="transmembrane region" description="Helical" evidence="1">
    <location>
        <begin position="51"/>
        <end position="72"/>
    </location>
</feature>
<feature type="transmembrane region" description="Helical" evidence="1">
    <location>
        <begin position="20"/>
        <end position="45"/>
    </location>
</feature>
<dbReference type="InterPro" id="IPR005182">
    <property type="entry name" value="YdbS-like_PH"/>
</dbReference>
<keyword evidence="1" id="KW-1133">Transmembrane helix</keyword>
<feature type="domain" description="YdbS-like PH" evidence="2">
    <location>
        <begin position="67"/>
        <end position="147"/>
    </location>
</feature>
<feature type="transmembrane region" description="Helical" evidence="1">
    <location>
        <begin position="222"/>
        <end position="248"/>
    </location>
</feature>
<evidence type="ECO:0000313" key="4">
    <source>
        <dbReference type="EMBL" id="SFC97644.1"/>
    </source>
</evidence>
<protein>
    <submittedName>
        <fullName evidence="3 4">Membrane protein</fullName>
    </submittedName>
</protein>
<evidence type="ECO:0000313" key="3">
    <source>
        <dbReference type="EMBL" id="SEG75793.1"/>
    </source>
</evidence>
<proteinExistence type="predicted"/>
<feature type="transmembrane region" description="Helical" evidence="1">
    <location>
        <begin position="177"/>
        <end position="202"/>
    </location>
</feature>
<evidence type="ECO:0000313" key="5">
    <source>
        <dbReference type="Proteomes" id="UP000199690"/>
    </source>
</evidence>
<sequence length="500" mass="54257">MSTVIDGQWRRQDPKAIASYTILVLAPMVPTIGLMVISGTSLWVMLTTAGLWAAGAAVLAGLMGVGWWFTWYRITAERFEMRTGAITRSHRSIPRDRIRSVDLTANVAHRVFGVTAVKVSTGGQGGDSSELKLDALTKEHADSLRQELLFGDSSTVAGFEAPEQEDSSTLARLNPGWLGYSALSVSLILIVWGAIASAFGSFRELLLSAGVFTAVGETVRTTALWLVIAIGAGSALVVGVLGAFALSLEMWWGFRLSRDRGDTLQVKRGLLTTRSISLEERRLRGVEVVEPLLLRWFGGARLNAVATGLKQKKEENQPDNKTLMPPAPRAAVQRASAAVLRESRPPAEVPLRRHPRAALRRRINWALMCTAPIVVAAVVTLVFDWVPLPLALVVIAVALLAFLGFAVDAYRNLGHALTDQYLVARNGSGIRRTVVLQRDGVIGWKLSRTFFQRRAGLMTVGATTAAGSSLYEVHDVEESEGLVLAHEALPGLLAPFVERR</sequence>
<dbReference type="PANTHER" id="PTHR34473:SF2">
    <property type="entry name" value="UPF0699 TRANSMEMBRANE PROTEIN YDBT"/>
    <property type="match status" value="1"/>
</dbReference>
<dbReference type="RefSeq" id="WP_093348826.1">
    <property type="nucleotide sequence ID" value="NZ_FNVB01000005.1"/>
</dbReference>
<reference evidence="5 6" key="2">
    <citation type="submission" date="2016-10" db="EMBL/GenBank/DDBJ databases">
        <authorList>
            <person name="Varghese N."/>
            <person name="Submissions S."/>
        </authorList>
    </citation>
    <scope>NUCLEOTIDE SEQUENCE [LARGE SCALE GENOMIC DNA]</scope>
    <source>
        <strain evidence="6">ATCC 20501</strain>
        <strain evidence="4 5">CGMCC 4.3529</strain>
    </source>
</reference>
<keyword evidence="5" id="KW-1185">Reference proteome</keyword>
<keyword evidence="1" id="KW-0812">Transmembrane</keyword>
<dbReference type="EMBL" id="FOME01000002">
    <property type="protein sequence ID" value="SFC97644.1"/>
    <property type="molecule type" value="Genomic_DNA"/>
</dbReference>
<evidence type="ECO:0000256" key="1">
    <source>
        <dbReference type="SAM" id="Phobius"/>
    </source>
</evidence>
<feature type="domain" description="YdbS-like PH" evidence="2">
    <location>
        <begin position="410"/>
        <end position="480"/>
    </location>
</feature>
<dbReference type="InterPro" id="IPR014529">
    <property type="entry name" value="UCP026631"/>
</dbReference>
<dbReference type="Pfam" id="PF03703">
    <property type="entry name" value="bPH_2"/>
    <property type="match status" value="2"/>
</dbReference>
<evidence type="ECO:0000259" key="2">
    <source>
        <dbReference type="Pfam" id="PF03703"/>
    </source>
</evidence>
<dbReference type="EMBL" id="FNVB01000005">
    <property type="protein sequence ID" value="SEG75793.1"/>
    <property type="molecule type" value="Genomic_DNA"/>
</dbReference>
<accession>A0A1H6CT02</accession>
<feature type="transmembrane region" description="Helical" evidence="1">
    <location>
        <begin position="389"/>
        <end position="407"/>
    </location>
</feature>
<reference evidence="3" key="1">
    <citation type="submission" date="2016-10" db="EMBL/GenBank/DDBJ databases">
        <authorList>
            <person name="de Groot N.N."/>
        </authorList>
    </citation>
    <scope>NUCLEOTIDE SEQUENCE [LARGE SCALE GENOMIC DNA]</scope>
    <source>
        <strain evidence="3">ATCC 20501</strain>
    </source>
</reference>
<keyword evidence="1" id="KW-0472">Membrane</keyword>
<organism evidence="3 6">
    <name type="scientific">Saccharopolyspora kobensis</name>
    <dbReference type="NCBI Taxonomy" id="146035"/>
    <lineage>
        <taxon>Bacteria</taxon>
        <taxon>Bacillati</taxon>
        <taxon>Actinomycetota</taxon>
        <taxon>Actinomycetes</taxon>
        <taxon>Pseudonocardiales</taxon>
        <taxon>Pseudonocardiaceae</taxon>
        <taxon>Saccharopolyspora</taxon>
    </lineage>
</organism>
<gene>
    <name evidence="3" type="ORF">SAMN02982929_03484</name>
    <name evidence="4" type="ORF">SAMN05216506_10278</name>
</gene>
<dbReference type="PIRSF" id="PIRSF026631">
    <property type="entry name" value="UCP026631"/>
    <property type="match status" value="1"/>
</dbReference>